<evidence type="ECO:0008006" key="10">
    <source>
        <dbReference type="Google" id="ProtNLM"/>
    </source>
</evidence>
<keyword evidence="3" id="KW-0268">Exocytosis</keyword>
<sequence>MESIKEEQAGQGLNPFQEKSSSDLKTAESTTSAATRKEKKENGNAKNGDKDSLPNQITPKRRRSMTVKLMRRVSTSAIMKSPSSVTNEGDDNSGGDVADGRKSKDKNKVPVVDVTITTPDNDTPTSTSQPMSTPKRNFFRTMSQSAIKRGNQEKRKSKRLISNVDQISPSKISVPPPQVDQPEESIEPDYSDVVEEIRKTPKNTKLSAPSRPQMDIEYGKADIDTREYAHDIIIQEIERGFFLGPALRAVYEGNDHEKFLERLDCRIKQHDRDIERMCNFHYQGFIESITELINVRSDAEKLKSQTLVINKELQESGKEVARKSDDLIQCQLQQRNVASAIEKLSECLPVLQMYAKMMEQMRAGRYYSALKTLEQLEHTALPSVYRYRFCEIMLENIPKIREEIKGVSMSELKDFLEKVRQNSDKIGMVAMKQVEKERNLEQSAVSGDRSDSFGVKSSSEEESPAEADLPRIRAKPINKNSKIPSKTRTNVRAEALNSNHSASPQHRQRLNPFDEIEDEVEEVMDSRNPFDDPNPFTQEPSKPKVTENGLANPFLDENEDVVKTHDVNPFFDTDNAFKEPTTPDALKDMNYEDLSASDLVDFSPVYKCLHIFGLVGSQAQFENYYRTQRRNQARLVLQPSVSMQDNPDAYRNFFHQIVGFFVVEDHVLHTAPNLISRQWINDLWEMAISKLIAGLRTDSGYCSDAVVMMKVKNLIVIFADTLKAYGFSVGRLFSLLMEMRDQYGEILLKHWAQKFNDIFNEDNYTPMLIESDMETQALLNIFPHEDPNFDQAKYPRKLPFSKFVPRIYNEIKNFILACLKYCEDLHLSSTEVDDMIRKSANLLLTRTLASGLQLLVAKRSLGLAELVQIIVNTTYLENSCRHIEDFVQSITGVRAGSAHSAKLVGVSTFKDARNETETQIYNKLNSKIDEFFELAEYAWDVKEPKGMASRYLLDLIAFLRHNFEVFTNLPPKVAQTACMSACQHISARMMELVMDPDVKTVTLAALQQFSLDVMQCELFSNSDPVPGFQDGALQMTFVEIRQLLDLFLSWDWSSYLADYGNGNSKYLRVNPGTALTLLEKIKEERGHRNIFTSLSKQEREKKKLLETVLRQLRGIVNGT</sequence>
<evidence type="ECO:0000256" key="3">
    <source>
        <dbReference type="ARBA" id="ARBA00022483"/>
    </source>
</evidence>
<gene>
    <name evidence="8" type="ORF">CVLEPA_LOCUS20807</name>
</gene>
<dbReference type="EMBL" id="CAWYQH010000108">
    <property type="protein sequence ID" value="CAK8688842.1"/>
    <property type="molecule type" value="Genomic_DNA"/>
</dbReference>
<feature type="region of interest" description="Disordered" evidence="5">
    <location>
        <begin position="437"/>
        <end position="469"/>
    </location>
</feature>
<protein>
    <recommendedName>
        <fullName evidence="10">Exocyst complex component</fullName>
    </recommendedName>
</protein>
<evidence type="ECO:0000259" key="7">
    <source>
        <dbReference type="Pfam" id="PF20651"/>
    </source>
</evidence>
<dbReference type="Gene3D" id="1.20.58.670">
    <property type="entry name" value="Dsl1p vesicle tethering complex, Tip20p subunit, domain D"/>
    <property type="match status" value="1"/>
</dbReference>
<feature type="compositionally biased region" description="Basic residues" evidence="5">
    <location>
        <begin position="59"/>
        <end position="71"/>
    </location>
</feature>
<keyword evidence="2" id="KW-0813">Transport</keyword>
<evidence type="ECO:0000256" key="5">
    <source>
        <dbReference type="SAM" id="MobiDB-lite"/>
    </source>
</evidence>
<dbReference type="InterPro" id="IPR048359">
    <property type="entry name" value="EXOC6_Sec15_N"/>
</dbReference>
<feature type="compositionally biased region" description="Basic and acidic residues" evidence="5">
    <location>
        <begin position="98"/>
        <end position="108"/>
    </location>
</feature>
<name>A0ABP0GBZ9_CLALP</name>
<proteinExistence type="inferred from homology"/>
<accession>A0ABP0GBZ9</accession>
<keyword evidence="4" id="KW-0175">Coiled coil</keyword>
<dbReference type="Gene3D" id="1.10.357.30">
    <property type="entry name" value="Exocyst complex subunit Sec15 C-terminal domain, N-terminal subdomain"/>
    <property type="match status" value="1"/>
</dbReference>
<evidence type="ECO:0000256" key="1">
    <source>
        <dbReference type="ARBA" id="ARBA00007944"/>
    </source>
</evidence>
<dbReference type="Pfam" id="PF20651">
    <property type="entry name" value="EXOC6_Sec15_N"/>
    <property type="match status" value="1"/>
</dbReference>
<dbReference type="InterPro" id="IPR042045">
    <property type="entry name" value="EXOC6/Sec15_C_dom1"/>
</dbReference>
<keyword evidence="9" id="KW-1185">Reference proteome</keyword>
<evidence type="ECO:0000313" key="8">
    <source>
        <dbReference type="EMBL" id="CAK8688842.1"/>
    </source>
</evidence>
<dbReference type="PANTHER" id="PTHR12702">
    <property type="entry name" value="SEC15"/>
    <property type="match status" value="1"/>
</dbReference>
<comment type="caution">
    <text evidence="8">The sequence shown here is derived from an EMBL/GenBank/DDBJ whole genome shotgun (WGS) entry which is preliminary data.</text>
</comment>
<feature type="compositionally biased region" description="Low complexity" evidence="5">
    <location>
        <begin position="109"/>
        <end position="134"/>
    </location>
</feature>
<reference evidence="8 9" key="1">
    <citation type="submission" date="2024-02" db="EMBL/GenBank/DDBJ databases">
        <authorList>
            <person name="Daric V."/>
            <person name="Darras S."/>
        </authorList>
    </citation>
    <scope>NUCLEOTIDE SEQUENCE [LARGE SCALE GENOMIC DNA]</scope>
</reference>
<feature type="region of interest" description="Disordered" evidence="5">
    <location>
        <begin position="525"/>
        <end position="546"/>
    </location>
</feature>
<evidence type="ECO:0000256" key="4">
    <source>
        <dbReference type="ARBA" id="ARBA00023054"/>
    </source>
</evidence>
<dbReference type="Pfam" id="PF04091">
    <property type="entry name" value="Sec15_C"/>
    <property type="match status" value="1"/>
</dbReference>
<dbReference type="InterPro" id="IPR046361">
    <property type="entry name" value="EXOC6/Sec15_C"/>
</dbReference>
<feature type="domain" description="Exocyst complex component EXOC6/Sec15 N-terminal" evidence="7">
    <location>
        <begin position="263"/>
        <end position="431"/>
    </location>
</feature>
<evidence type="ECO:0000313" key="9">
    <source>
        <dbReference type="Proteomes" id="UP001642483"/>
    </source>
</evidence>
<organism evidence="8 9">
    <name type="scientific">Clavelina lepadiformis</name>
    <name type="common">Light-bulb sea squirt</name>
    <name type="synonym">Ascidia lepadiformis</name>
    <dbReference type="NCBI Taxonomy" id="159417"/>
    <lineage>
        <taxon>Eukaryota</taxon>
        <taxon>Metazoa</taxon>
        <taxon>Chordata</taxon>
        <taxon>Tunicata</taxon>
        <taxon>Ascidiacea</taxon>
        <taxon>Aplousobranchia</taxon>
        <taxon>Clavelinidae</taxon>
        <taxon>Clavelina</taxon>
    </lineage>
</organism>
<feature type="compositionally biased region" description="Polar residues" evidence="5">
    <location>
        <begin position="73"/>
        <end position="87"/>
    </location>
</feature>
<feature type="region of interest" description="Disordered" evidence="5">
    <location>
        <begin position="1"/>
        <end position="187"/>
    </location>
</feature>
<comment type="similarity">
    <text evidence="1">Belongs to the SEC15 family.</text>
</comment>
<dbReference type="InterPro" id="IPR007225">
    <property type="entry name" value="EXOC6/Sec15"/>
</dbReference>
<feature type="compositionally biased region" description="Basic and acidic residues" evidence="5">
    <location>
        <begin position="35"/>
        <end position="52"/>
    </location>
</feature>
<dbReference type="Proteomes" id="UP001642483">
    <property type="component" value="Unassembled WGS sequence"/>
</dbReference>
<dbReference type="InterPro" id="IPR042044">
    <property type="entry name" value="EXOC6PINT-1/Sec15/Tip20_C_dom2"/>
</dbReference>
<evidence type="ECO:0000256" key="2">
    <source>
        <dbReference type="ARBA" id="ARBA00022448"/>
    </source>
</evidence>
<dbReference type="PANTHER" id="PTHR12702:SF0">
    <property type="entry name" value="EXOCYST COMPLEX COMPONENT 6"/>
    <property type="match status" value="1"/>
</dbReference>
<evidence type="ECO:0000259" key="6">
    <source>
        <dbReference type="Pfam" id="PF04091"/>
    </source>
</evidence>
<feature type="domain" description="Exocyst complex subunit EXOC6/Sec15 C-terminal" evidence="6">
    <location>
        <begin position="732"/>
        <end position="1080"/>
    </location>
</feature>